<proteinExistence type="predicted"/>
<protein>
    <submittedName>
        <fullName evidence="1">Uncharacterized protein</fullName>
    </submittedName>
</protein>
<dbReference type="Proteomes" id="UP000003953">
    <property type="component" value="Unassembled WGS sequence"/>
</dbReference>
<dbReference type="EMBL" id="DS990441">
    <property type="protein sequence ID" value="EEQ62915.1"/>
    <property type="molecule type" value="Genomic_DNA"/>
</dbReference>
<reference evidence="2" key="1">
    <citation type="journal article" date="2014" name="Genome Announc.">
        <title>Draft genome sequences of six enterohepatic helicobacter species isolated from humans and one from rhesus macaques.</title>
        <authorList>
            <person name="Shen Z."/>
            <person name="Sheh A."/>
            <person name="Young S.K."/>
            <person name="Abouelliel A."/>
            <person name="Ward D.V."/>
            <person name="Earl A.M."/>
            <person name="Fox J.G."/>
        </authorList>
    </citation>
    <scope>NUCLEOTIDE SEQUENCE [LARGE SCALE GENOMIC DNA]</scope>
    <source>
        <strain evidence="2">MIT 98-5489</strain>
    </source>
</reference>
<keyword evidence="2" id="KW-1185">Reference proteome</keyword>
<organism evidence="1 2">
    <name type="scientific">Helicobacter pullorum MIT 98-5489</name>
    <dbReference type="NCBI Taxonomy" id="537972"/>
    <lineage>
        <taxon>Bacteria</taxon>
        <taxon>Pseudomonadati</taxon>
        <taxon>Campylobacterota</taxon>
        <taxon>Epsilonproteobacteria</taxon>
        <taxon>Campylobacterales</taxon>
        <taxon>Helicobacteraceae</taxon>
        <taxon>Helicobacter</taxon>
    </lineage>
</organism>
<evidence type="ECO:0000313" key="2">
    <source>
        <dbReference type="Proteomes" id="UP000003953"/>
    </source>
</evidence>
<gene>
    <name evidence="1" type="ORF">HPMG_00372</name>
</gene>
<dbReference type="HOGENOM" id="CLU_849341_0_0_7"/>
<dbReference type="AlphaFoldDB" id="C5EYE5"/>
<evidence type="ECO:0000313" key="1">
    <source>
        <dbReference type="EMBL" id="EEQ62915.1"/>
    </source>
</evidence>
<sequence>MEQISFDATILKSIYKQQKYGERCSKMERKELIWQLKKHGHSQESLEAMPFNELVKLFKTESKRNILEYMQAIKEEKHTEIIAEDNTSLIEEELGKIRHSIIGEDINYEALYEGIENIFAHYGLNESIELVLTQVRDGRYKQITRIIELAYRAYQEELLDTLDQLFADYPQEERMEQMKFYSSKREDVQFLKETIRTIQSGNNQKNLSMIAQLKCEIIKDYFPDSLYENYEEYYENEEEKNEIIERIMKLTNAYKRPILKRKKRQVLQHIERVLIKDKEREKEEKILIKKYNKEIGEAITNEDELGFSNLIREALEVLDERDVRRIVSNLDISSNPVLSQYFNTILKEARH</sequence>
<accession>C5EYE5</accession>
<name>C5EYE5_9HELI</name>